<dbReference type="GO" id="GO:0007165">
    <property type="term" value="P:signal transduction"/>
    <property type="evidence" value="ECO:0007669"/>
    <property type="project" value="InterPro"/>
</dbReference>
<evidence type="ECO:0000256" key="3">
    <source>
        <dbReference type="ARBA" id="ARBA00023054"/>
    </source>
</evidence>
<dbReference type="InterPro" id="IPR028745">
    <property type="entry name" value="AKAP9/Pericentrin"/>
</dbReference>
<dbReference type="RefSeq" id="XP_042632084.1">
    <property type="nucleotide sequence ID" value="XM_042776150.1"/>
</dbReference>
<dbReference type="GeneID" id="122148752"/>
<dbReference type="OrthoDB" id="2020852at2759"/>
<protein>
    <submittedName>
        <fullName evidence="6">A-kinase anchor protein 9-like isoform X1</fullName>
    </submittedName>
</protein>
<keyword evidence="2" id="KW-0963">Cytoplasm</keyword>
<keyword evidence="4" id="KW-0206">Cytoskeleton</keyword>
<sequence length="100" mass="11842">MHRVEEVQHVSMAVRADVTLEAQLQTEREALDRKEKEIVNLEEQLEQFREELENKSEEVNQLHMQLEIQRKEISVHQQDLQDQARLAQALEEKDEVLRGA</sequence>
<reference evidence="6" key="1">
    <citation type="submission" date="2025-08" db="UniProtKB">
        <authorList>
            <consortium name="RefSeq"/>
        </authorList>
    </citation>
    <scope>IDENTIFICATION</scope>
    <source>
        <tissue evidence="6">Muscle</tissue>
    </source>
</reference>
<evidence type="ECO:0000256" key="1">
    <source>
        <dbReference type="ARBA" id="ARBA00004300"/>
    </source>
</evidence>
<dbReference type="PANTHER" id="PTHR44981:SF1">
    <property type="entry name" value="A-KINASE ANCHOR PROTEIN 9"/>
    <property type="match status" value="1"/>
</dbReference>
<comment type="subcellular location">
    <subcellularLocation>
        <location evidence="1">Cytoplasm</location>
        <location evidence="1">Cytoskeleton</location>
        <location evidence="1">Microtubule organizing center</location>
        <location evidence="1">Centrosome</location>
    </subcellularLocation>
</comment>
<dbReference type="AlphaFoldDB" id="A0A9Q9Z4V9"/>
<organism evidence="6">
    <name type="scientific">Cyprinus carpio</name>
    <name type="common">Common carp</name>
    <dbReference type="NCBI Taxonomy" id="7962"/>
    <lineage>
        <taxon>Eukaryota</taxon>
        <taxon>Metazoa</taxon>
        <taxon>Chordata</taxon>
        <taxon>Craniata</taxon>
        <taxon>Vertebrata</taxon>
        <taxon>Euteleostomi</taxon>
        <taxon>Actinopterygii</taxon>
        <taxon>Neopterygii</taxon>
        <taxon>Teleostei</taxon>
        <taxon>Ostariophysi</taxon>
        <taxon>Cypriniformes</taxon>
        <taxon>Cyprinidae</taxon>
        <taxon>Cyprininae</taxon>
        <taxon>Cyprinus</taxon>
    </lineage>
</organism>
<keyword evidence="3 5" id="KW-0175">Coiled coil</keyword>
<accession>A0A9Q9Z4V9</accession>
<feature type="coiled-coil region" evidence="5">
    <location>
        <begin position="17"/>
        <end position="93"/>
    </location>
</feature>
<dbReference type="Proteomes" id="UP001155660">
    <property type="component" value="Chromosome A19"/>
</dbReference>
<evidence type="ECO:0000256" key="5">
    <source>
        <dbReference type="SAM" id="Coils"/>
    </source>
</evidence>
<evidence type="ECO:0000256" key="4">
    <source>
        <dbReference type="ARBA" id="ARBA00023212"/>
    </source>
</evidence>
<dbReference type="PANTHER" id="PTHR44981">
    <property type="entry name" value="PERICENTRIN-LIKE PROTEIN, ISOFORM F"/>
    <property type="match status" value="1"/>
</dbReference>
<dbReference type="KEGG" id="ccar:122148752"/>
<proteinExistence type="predicted"/>
<name>A0A9Q9Z4V9_CYPCA</name>
<dbReference type="GO" id="GO:0060090">
    <property type="term" value="F:molecular adaptor activity"/>
    <property type="evidence" value="ECO:0007669"/>
    <property type="project" value="InterPro"/>
</dbReference>
<evidence type="ECO:0000256" key="2">
    <source>
        <dbReference type="ARBA" id="ARBA00022490"/>
    </source>
</evidence>
<gene>
    <name evidence="6" type="primary">LOC122148752</name>
</gene>
<dbReference type="GO" id="GO:0005813">
    <property type="term" value="C:centrosome"/>
    <property type="evidence" value="ECO:0007669"/>
    <property type="project" value="UniProtKB-SubCell"/>
</dbReference>
<evidence type="ECO:0000313" key="6">
    <source>
        <dbReference type="RefSeq" id="XP_042632084.1"/>
    </source>
</evidence>